<dbReference type="AlphaFoldDB" id="Q2GBV6"/>
<dbReference type="InterPro" id="IPR013525">
    <property type="entry name" value="ABC2_TM"/>
</dbReference>
<evidence type="ECO:0000256" key="3">
    <source>
        <dbReference type="ARBA" id="ARBA00022989"/>
    </source>
</evidence>
<dbReference type="HOGENOM" id="CLU_656942_0_0_5"/>
<evidence type="ECO:0000313" key="7">
    <source>
        <dbReference type="EMBL" id="ABD24667.1"/>
    </source>
</evidence>
<dbReference type="STRING" id="279238.Saro_0219"/>
<sequence length="414" mass="44138">MIGLSEKLRAALVIARRDFVAVIFSKTFIFFLIGPAFPILVGGLAGNIGAKVQQNVDRPTIGLALAGDEADRMLAARDELDGRLAGPIPEMVVLRRLAPGEDFDARAALADGERQVTAVVGGTLESPTLTAPGERARQWAGLVSNLAAHARAGGALVYPEVRVAEVNTSVAKVKTGQAYTAQGAQVLLFLLTMLLAGMVLSNLVEEKGNKIIEVLAAAIPMDAMFMGKLFAMLGVSLVGIAVWGTVGGGIVLVGGKALPAMATPAVGWPLFLALGFLYFAMAYLLMGSLFLSIGGMATTVREVQTLSMPVSMFQLMVFFFASYALTMPGTWVEWLSIGFPVSSPYAMLARAAQHEEVWPHVVALGWQVLWVVLIVRAGAQLFRRTVMKSGPARSRSGGRGLLARLLRRGERKPY</sequence>
<evidence type="ECO:0000256" key="5">
    <source>
        <dbReference type="SAM" id="Phobius"/>
    </source>
</evidence>
<reference evidence="8" key="1">
    <citation type="submission" date="2006-01" db="EMBL/GenBank/DDBJ databases">
        <title>Complete sequence of Novosphingobium aromaticivorans DSM 12444.</title>
        <authorList>
            <consortium name="US DOE Joint Genome Institute"/>
            <person name="Copeland A."/>
            <person name="Lucas S."/>
            <person name="Lapidus A."/>
            <person name="Barry K."/>
            <person name="Detter J.C."/>
            <person name="Glavina T."/>
            <person name="Hammon N."/>
            <person name="Israni S."/>
            <person name="Pitluck S."/>
            <person name="Chain P."/>
            <person name="Malfatti S."/>
            <person name="Shin M."/>
            <person name="Vergez L."/>
            <person name="Schmutz J."/>
            <person name="Larimer F."/>
            <person name="Land M."/>
            <person name="Kyrpides N."/>
            <person name="Ivanova N."/>
            <person name="Fredrickson J."/>
            <person name="Balkwill D."/>
            <person name="Romine M.F."/>
            <person name="Richardson P."/>
        </authorList>
    </citation>
    <scope>NUCLEOTIDE SEQUENCE [LARGE SCALE GENOMIC DNA]</scope>
    <source>
        <strain evidence="8">ATCC 700278 / DSM 12444 / CCUG 56034 / CIP 105152 / NBRC 16084 / F199</strain>
    </source>
</reference>
<dbReference type="KEGG" id="nar:Saro_0219"/>
<feature type="transmembrane region" description="Helical" evidence="5">
    <location>
        <begin position="312"/>
        <end position="337"/>
    </location>
</feature>
<dbReference type="EMBL" id="CP000248">
    <property type="protein sequence ID" value="ABD24667.1"/>
    <property type="molecule type" value="Genomic_DNA"/>
</dbReference>
<feature type="transmembrane region" description="Helical" evidence="5">
    <location>
        <begin position="186"/>
        <end position="204"/>
    </location>
</feature>
<keyword evidence="2 5" id="KW-0812">Transmembrane</keyword>
<proteinExistence type="predicted"/>
<dbReference type="GO" id="GO:0140359">
    <property type="term" value="F:ABC-type transporter activity"/>
    <property type="evidence" value="ECO:0007669"/>
    <property type="project" value="InterPro"/>
</dbReference>
<feature type="transmembrane region" description="Helical" evidence="5">
    <location>
        <begin position="225"/>
        <end position="246"/>
    </location>
</feature>
<keyword evidence="3 5" id="KW-1133">Transmembrane helix</keyword>
<organism evidence="7 8">
    <name type="scientific">Novosphingobium aromaticivorans (strain ATCC 700278 / DSM 12444 / CCUG 56034 / CIP 105152 / NBRC 16084 / F199)</name>
    <dbReference type="NCBI Taxonomy" id="279238"/>
    <lineage>
        <taxon>Bacteria</taxon>
        <taxon>Pseudomonadati</taxon>
        <taxon>Pseudomonadota</taxon>
        <taxon>Alphaproteobacteria</taxon>
        <taxon>Sphingomonadales</taxon>
        <taxon>Sphingomonadaceae</taxon>
        <taxon>Novosphingobium</taxon>
    </lineage>
</organism>
<accession>Q2GBV6</accession>
<keyword evidence="4 5" id="KW-0472">Membrane</keyword>
<evidence type="ECO:0000256" key="1">
    <source>
        <dbReference type="ARBA" id="ARBA00004141"/>
    </source>
</evidence>
<evidence type="ECO:0000256" key="2">
    <source>
        <dbReference type="ARBA" id="ARBA00022692"/>
    </source>
</evidence>
<dbReference type="GO" id="GO:0016020">
    <property type="term" value="C:membrane"/>
    <property type="evidence" value="ECO:0007669"/>
    <property type="project" value="UniProtKB-SubCell"/>
</dbReference>
<feature type="domain" description="ABC-2 type transporter transmembrane" evidence="6">
    <location>
        <begin position="177"/>
        <end position="373"/>
    </location>
</feature>
<feature type="transmembrane region" description="Helical" evidence="5">
    <location>
        <begin position="266"/>
        <end position="291"/>
    </location>
</feature>
<comment type="subcellular location">
    <subcellularLocation>
        <location evidence="1">Membrane</location>
        <topology evidence="1">Multi-pass membrane protein</topology>
    </subcellularLocation>
</comment>
<evidence type="ECO:0000313" key="8">
    <source>
        <dbReference type="Proteomes" id="UP000009134"/>
    </source>
</evidence>
<feature type="transmembrane region" description="Helical" evidence="5">
    <location>
        <begin position="357"/>
        <end position="379"/>
    </location>
</feature>
<evidence type="ECO:0000256" key="4">
    <source>
        <dbReference type="ARBA" id="ARBA00023136"/>
    </source>
</evidence>
<dbReference type="eggNOG" id="COG1668">
    <property type="taxonomic scope" value="Bacteria"/>
</dbReference>
<feature type="transmembrane region" description="Helical" evidence="5">
    <location>
        <begin position="20"/>
        <end position="45"/>
    </location>
</feature>
<dbReference type="Proteomes" id="UP000009134">
    <property type="component" value="Chromosome"/>
</dbReference>
<gene>
    <name evidence="7" type="ordered locus">Saro_0219</name>
</gene>
<name>Q2GBV6_NOVAD</name>
<dbReference type="Pfam" id="PF12698">
    <property type="entry name" value="ABC2_membrane_3"/>
    <property type="match status" value="1"/>
</dbReference>
<protein>
    <submittedName>
        <fullName evidence="7">ABC-type Na+ efflux pump permease component-like protein</fullName>
    </submittedName>
</protein>
<keyword evidence="8" id="KW-1185">Reference proteome</keyword>
<dbReference type="RefSeq" id="WP_011443881.1">
    <property type="nucleotide sequence ID" value="NC_007794.1"/>
</dbReference>
<evidence type="ECO:0000259" key="6">
    <source>
        <dbReference type="Pfam" id="PF12698"/>
    </source>
</evidence>